<evidence type="ECO:0000313" key="1">
    <source>
        <dbReference type="EMBL" id="VDK40579.1"/>
    </source>
</evidence>
<dbReference type="Proteomes" id="UP000282613">
    <property type="component" value="Unassembled WGS sequence"/>
</dbReference>
<evidence type="ECO:0000313" key="2">
    <source>
        <dbReference type="Proteomes" id="UP000282613"/>
    </source>
</evidence>
<organism evidence="3">
    <name type="scientific">Taenia asiatica</name>
    <name type="common">Asian tapeworm</name>
    <dbReference type="NCBI Taxonomy" id="60517"/>
    <lineage>
        <taxon>Eukaryota</taxon>
        <taxon>Metazoa</taxon>
        <taxon>Spiralia</taxon>
        <taxon>Lophotrochozoa</taxon>
        <taxon>Platyhelminthes</taxon>
        <taxon>Cestoda</taxon>
        <taxon>Eucestoda</taxon>
        <taxon>Cyclophyllidea</taxon>
        <taxon>Taeniidae</taxon>
        <taxon>Taenia</taxon>
    </lineage>
</organism>
<reference evidence="3" key="1">
    <citation type="submission" date="2017-02" db="UniProtKB">
        <authorList>
            <consortium name="WormBaseParasite"/>
        </authorList>
    </citation>
    <scope>IDENTIFICATION</scope>
</reference>
<evidence type="ECO:0000313" key="3">
    <source>
        <dbReference type="WBParaSite" id="TASK_0000857401-mRNA-1"/>
    </source>
</evidence>
<dbReference type="AlphaFoldDB" id="A0A0R3WCW8"/>
<name>A0A0R3WCW8_TAEAS</name>
<keyword evidence="2" id="KW-1185">Reference proteome</keyword>
<gene>
    <name evidence="1" type="ORF">TASK_LOCUS8575</name>
</gene>
<dbReference type="EMBL" id="UYRS01018830">
    <property type="protein sequence ID" value="VDK40579.1"/>
    <property type="molecule type" value="Genomic_DNA"/>
</dbReference>
<accession>A0A0R3WCW8</accession>
<sequence length="105" mass="12075">MTEIALGPPQNSGSTYLLLLLSQGNSQSQPTPHDGRHYFLQDNRQLLRCEWLSIHQQRWQLCTRDDREEINKVDRFDEVEGGIHSHFSDNSVQADRPAQLTLVSC</sequence>
<dbReference type="WBParaSite" id="TASK_0000857401-mRNA-1">
    <property type="protein sequence ID" value="TASK_0000857401-mRNA-1"/>
    <property type="gene ID" value="TASK_0000857401"/>
</dbReference>
<reference evidence="1 2" key="2">
    <citation type="submission" date="2018-11" db="EMBL/GenBank/DDBJ databases">
        <authorList>
            <consortium name="Pathogen Informatics"/>
        </authorList>
    </citation>
    <scope>NUCLEOTIDE SEQUENCE [LARGE SCALE GENOMIC DNA]</scope>
</reference>
<protein>
    <submittedName>
        <fullName evidence="1 3">Uncharacterized protein</fullName>
    </submittedName>
</protein>
<proteinExistence type="predicted"/>